<protein>
    <submittedName>
        <fullName evidence="2">Uncharacterized protein</fullName>
    </submittedName>
</protein>
<dbReference type="EMBL" id="CAUYUJ010018125">
    <property type="protein sequence ID" value="CAK0880850.1"/>
    <property type="molecule type" value="Genomic_DNA"/>
</dbReference>
<proteinExistence type="predicted"/>
<evidence type="ECO:0000256" key="1">
    <source>
        <dbReference type="SAM" id="Phobius"/>
    </source>
</evidence>
<keyword evidence="1" id="KW-0472">Membrane</keyword>
<organism evidence="2 3">
    <name type="scientific">Prorocentrum cordatum</name>
    <dbReference type="NCBI Taxonomy" id="2364126"/>
    <lineage>
        <taxon>Eukaryota</taxon>
        <taxon>Sar</taxon>
        <taxon>Alveolata</taxon>
        <taxon>Dinophyceae</taxon>
        <taxon>Prorocentrales</taxon>
        <taxon>Prorocentraceae</taxon>
        <taxon>Prorocentrum</taxon>
    </lineage>
</organism>
<dbReference type="Proteomes" id="UP001189429">
    <property type="component" value="Unassembled WGS sequence"/>
</dbReference>
<accession>A0ABN9W7R2</accession>
<sequence length="581" mass="64760">MAAAEHLALMVEASGTEEVKVPEAVDPKRVGQRRIVVATLSVAALATVGSVAFFFLFQGFGGQPAGSEAEPELELEISHEELLRKVAMDLAPERTLSKKSKHKKSKLDELDFEPDDTELVNSEEARAETMVWCGDHRAETCAACGDHSGWCNGDCEWKNNMCIDLPEPPDLSPENPFGCPIENGIMGGDCRARTASIHFNFFRPKHAREPMWYYNEVYPTESSTTTYFATNTHYYGYAGIQMDEKGSHGSRVICSTWDQASGPAEMEMCGEDVHCGGFGGEGTGRRATWNFKWKTHERYAVMMFRRKLRDDRLQHVCWFYAPELEDQYPGGWKHIATTSTPVNEDGTHFHDAGSFVEQWGHMNSHDLRKAFYGPAYYRNDGGAWGQARAARFTPTWVEERERQHQVRGDYVSADSGWRSLGDDDESGRLWMATGGLQKPALSMTSGRNLDFPHHRCGIPEPLYAFDVHRNALLSAAKVHYPADEAAFNQGPKSCGNHKAVSCEACPFDDDNVHHGKVWCNGDCVWYGNQCTDKAESSQCGDPPEEVNCGNHRAENCAACPLGNGEAYCNGECSWSNDRCVR</sequence>
<gene>
    <name evidence="2" type="ORF">PCOR1329_LOCUS63873</name>
</gene>
<keyword evidence="1" id="KW-1133">Transmembrane helix</keyword>
<name>A0ABN9W7R2_9DINO</name>
<evidence type="ECO:0000313" key="2">
    <source>
        <dbReference type="EMBL" id="CAK0880850.1"/>
    </source>
</evidence>
<reference evidence="2" key="1">
    <citation type="submission" date="2023-10" db="EMBL/GenBank/DDBJ databases">
        <authorList>
            <person name="Chen Y."/>
            <person name="Shah S."/>
            <person name="Dougan E. K."/>
            <person name="Thang M."/>
            <person name="Chan C."/>
        </authorList>
    </citation>
    <scope>NUCLEOTIDE SEQUENCE [LARGE SCALE GENOMIC DNA]</scope>
</reference>
<dbReference type="InterPro" id="IPR021862">
    <property type="entry name" value="DUF3472"/>
</dbReference>
<keyword evidence="3" id="KW-1185">Reference proteome</keyword>
<keyword evidence="1" id="KW-0812">Transmembrane</keyword>
<comment type="caution">
    <text evidence="2">The sequence shown here is derived from an EMBL/GenBank/DDBJ whole genome shotgun (WGS) entry which is preliminary data.</text>
</comment>
<dbReference type="Pfam" id="PF11958">
    <property type="entry name" value="DUF3472"/>
    <property type="match status" value="1"/>
</dbReference>
<feature type="transmembrane region" description="Helical" evidence="1">
    <location>
        <begin position="35"/>
        <end position="57"/>
    </location>
</feature>
<evidence type="ECO:0000313" key="3">
    <source>
        <dbReference type="Proteomes" id="UP001189429"/>
    </source>
</evidence>